<dbReference type="EMBL" id="CP076724">
    <property type="protein sequence ID" value="QWV96464.1"/>
    <property type="molecule type" value="Genomic_DNA"/>
</dbReference>
<organism evidence="1 2">
    <name type="scientific">Geomonas diazotrophica</name>
    <dbReference type="NCBI Taxonomy" id="2843197"/>
    <lineage>
        <taxon>Bacteria</taxon>
        <taxon>Pseudomonadati</taxon>
        <taxon>Thermodesulfobacteriota</taxon>
        <taxon>Desulfuromonadia</taxon>
        <taxon>Geobacterales</taxon>
        <taxon>Geobacteraceae</taxon>
        <taxon>Geomonas</taxon>
    </lineage>
</organism>
<evidence type="ECO:0000313" key="2">
    <source>
        <dbReference type="Proteomes" id="UP000683493"/>
    </source>
</evidence>
<dbReference type="Proteomes" id="UP000683493">
    <property type="component" value="Chromosome"/>
</dbReference>
<sequence length="127" mass="14307">MTKKPESEMLIIGGFWKTPSVAEQPEVVIERWRILEVLEGPCAGERHIVGYNRYDFEGRVSTAIVSYDPETRKCVTRSGRVYVLTGRSGYDPDGDYVWRAWSRVNRVGAQVDVSGMYEGADLDDGSI</sequence>
<accession>A0ABX8JFX0</accession>
<protein>
    <submittedName>
        <fullName evidence="1">Uncharacterized protein</fullName>
    </submittedName>
</protein>
<gene>
    <name evidence="1" type="ORF">KP005_13925</name>
</gene>
<reference evidence="1 2" key="1">
    <citation type="submission" date="2021-06" db="EMBL/GenBank/DDBJ databases">
        <title>Gemonas diversity in paddy soil.</title>
        <authorList>
            <person name="Liu G."/>
        </authorList>
    </citation>
    <scope>NUCLEOTIDE SEQUENCE [LARGE SCALE GENOMIC DNA]</scope>
    <source>
        <strain evidence="1 2">RG29</strain>
    </source>
</reference>
<keyword evidence="2" id="KW-1185">Reference proteome</keyword>
<name>A0ABX8JFX0_9BACT</name>
<evidence type="ECO:0000313" key="1">
    <source>
        <dbReference type="EMBL" id="QWV96464.1"/>
    </source>
</evidence>
<proteinExistence type="predicted"/>